<name>A0A8S1LIH9_PARPR</name>
<evidence type="ECO:0000313" key="2">
    <source>
        <dbReference type="EMBL" id="CAD8067480.1"/>
    </source>
</evidence>
<accession>A0A8S1LIH9</accession>
<comment type="caution">
    <text evidence="2">The sequence shown here is derived from an EMBL/GenBank/DDBJ whole genome shotgun (WGS) entry which is preliminary data.</text>
</comment>
<comment type="similarity">
    <text evidence="1">Belongs to the CFAP97 family.</text>
</comment>
<organism evidence="2 3">
    <name type="scientific">Paramecium primaurelia</name>
    <dbReference type="NCBI Taxonomy" id="5886"/>
    <lineage>
        <taxon>Eukaryota</taxon>
        <taxon>Sar</taxon>
        <taxon>Alveolata</taxon>
        <taxon>Ciliophora</taxon>
        <taxon>Intramacronucleata</taxon>
        <taxon>Oligohymenophorea</taxon>
        <taxon>Peniculida</taxon>
        <taxon>Parameciidae</taxon>
        <taxon>Paramecium</taxon>
    </lineage>
</organism>
<sequence length="197" mass="23385">MWNLLYQNPICFKKKTAQDQLKHITTIQTAKSCLHLQPPWQSTHSLQKLSNKYTHIQDLDIVNQNHILMSKMKEIQKKKTSFKIPTSYASIDNIRKKETTKIIQENQTLLKRLQSAHSQYPVKFLKKDNERLKQYRENLQKTKSISQNNKGTYNDFNVLAQQEFQRKLLYSSQSQRKFLQTSERNRQNTCQTVPSQL</sequence>
<protein>
    <submittedName>
        <fullName evidence="2">Uncharacterized protein</fullName>
    </submittedName>
</protein>
<keyword evidence="3" id="KW-1185">Reference proteome</keyword>
<gene>
    <name evidence="2" type="ORF">PPRIM_AZ9-3.1.T0410008</name>
</gene>
<dbReference type="PANTHER" id="PTHR23035:SF2">
    <property type="entry name" value="KIAA1430 HOMOLOGUE"/>
    <property type="match status" value="1"/>
</dbReference>
<proteinExistence type="inferred from homology"/>
<evidence type="ECO:0000313" key="3">
    <source>
        <dbReference type="Proteomes" id="UP000688137"/>
    </source>
</evidence>
<dbReference type="OMA" id="LYQNPIC"/>
<dbReference type="Proteomes" id="UP000688137">
    <property type="component" value="Unassembled WGS sequence"/>
</dbReference>
<dbReference type="AlphaFoldDB" id="A0A8S1LIH9"/>
<evidence type="ECO:0000256" key="1">
    <source>
        <dbReference type="ARBA" id="ARBA00008315"/>
    </source>
</evidence>
<dbReference type="InterPro" id="IPR029488">
    <property type="entry name" value="Hmw/CFAP97"/>
</dbReference>
<dbReference type="EMBL" id="CAJJDM010000040">
    <property type="protein sequence ID" value="CAD8067480.1"/>
    <property type="molecule type" value="Genomic_DNA"/>
</dbReference>
<dbReference type="Pfam" id="PF13879">
    <property type="entry name" value="Hmw_CFAP97"/>
    <property type="match status" value="1"/>
</dbReference>
<reference evidence="2" key="1">
    <citation type="submission" date="2021-01" db="EMBL/GenBank/DDBJ databases">
        <authorList>
            <consortium name="Genoscope - CEA"/>
            <person name="William W."/>
        </authorList>
    </citation>
    <scope>NUCLEOTIDE SEQUENCE</scope>
</reference>
<dbReference type="PANTHER" id="PTHR23035">
    <property type="entry name" value="CILIA- AND FLAGELLA-ASSOCIATED PROTEIN 97-RELATED"/>
    <property type="match status" value="1"/>
</dbReference>
<dbReference type="InterPro" id="IPR038791">
    <property type="entry name" value="Cfap97/Hemingway"/>
</dbReference>